<comment type="caution">
    <text evidence="1">The sequence shown here is derived from an EMBL/GenBank/DDBJ whole genome shotgun (WGS) entry which is preliminary data.</text>
</comment>
<evidence type="ECO:0000313" key="1">
    <source>
        <dbReference type="EMBL" id="MBA2851835.1"/>
    </source>
</evidence>
<protein>
    <submittedName>
        <fullName evidence="1">Uncharacterized protein</fullName>
    </submittedName>
</protein>
<evidence type="ECO:0000313" key="2">
    <source>
        <dbReference type="Proteomes" id="UP000564425"/>
    </source>
</evidence>
<reference evidence="1 2" key="1">
    <citation type="submission" date="2020-07" db="EMBL/GenBank/DDBJ databases">
        <title>Genomic Encyclopedia of Type Strains, Phase IV (KMG-V): Genome sequencing to study the core and pangenomes of soil and plant-associated prokaryotes.</title>
        <authorList>
            <person name="Whitman W."/>
        </authorList>
    </citation>
    <scope>NUCLEOTIDE SEQUENCE [LARGE SCALE GENOMIC DNA]</scope>
    <source>
        <strain evidence="1 2">A1</strain>
    </source>
</reference>
<dbReference type="Proteomes" id="UP000564425">
    <property type="component" value="Unassembled WGS sequence"/>
</dbReference>
<accession>A0A7J9NX62</accession>
<proteinExistence type="predicted"/>
<organism evidence="1 2">
    <name type="scientific">Methanococcus maripaludis</name>
    <name type="common">Methanococcus deltae</name>
    <dbReference type="NCBI Taxonomy" id="39152"/>
    <lineage>
        <taxon>Archaea</taxon>
        <taxon>Methanobacteriati</taxon>
        <taxon>Methanobacteriota</taxon>
        <taxon>Methanomada group</taxon>
        <taxon>Methanococci</taxon>
        <taxon>Methanococcales</taxon>
        <taxon>Methanococcaceae</taxon>
        <taxon>Methanococcus</taxon>
    </lineage>
</organism>
<gene>
    <name evidence="1" type="ORF">HNP86_001994</name>
</gene>
<dbReference type="RefSeq" id="WP_181501654.1">
    <property type="nucleotide sequence ID" value="NZ_JACDUH010000003.1"/>
</dbReference>
<dbReference type="EMBL" id="JACDUH010000003">
    <property type="protein sequence ID" value="MBA2851835.1"/>
    <property type="molecule type" value="Genomic_DNA"/>
</dbReference>
<sequence length="106" mass="11978">MIFTSEEITETIIDAMLRYLYDLGKWDTKISLCKSYTELIVLLKTETSSYNIVDAGTVRPVINTVVGNYIDWDAIADVLINRYLEKHESLPFEVNGKVVKGEKASG</sequence>
<dbReference type="AlphaFoldDB" id="A0A7J9NX62"/>
<name>A0A7J9NX62_METMI</name>